<feature type="compositionally biased region" description="Acidic residues" evidence="6">
    <location>
        <begin position="210"/>
        <end position="220"/>
    </location>
</feature>
<dbReference type="Pfam" id="PF00254">
    <property type="entry name" value="FKBP_C"/>
    <property type="match status" value="1"/>
</dbReference>
<evidence type="ECO:0000256" key="4">
    <source>
        <dbReference type="ARBA" id="ARBA00023235"/>
    </source>
</evidence>
<evidence type="ECO:0000256" key="6">
    <source>
        <dbReference type="SAM" id="MobiDB-lite"/>
    </source>
</evidence>
<feature type="region of interest" description="Disordered" evidence="6">
    <location>
        <begin position="105"/>
        <end position="140"/>
    </location>
</feature>
<feature type="domain" description="PPIase FKBP-type" evidence="7">
    <location>
        <begin position="425"/>
        <end position="512"/>
    </location>
</feature>
<dbReference type="EC" id="5.2.1.8" evidence="2 5"/>
<feature type="compositionally biased region" description="Basic and acidic residues" evidence="6">
    <location>
        <begin position="378"/>
        <end position="394"/>
    </location>
</feature>
<dbReference type="FunFam" id="3.10.50.40:FF:000006">
    <property type="entry name" value="Peptidyl-prolyl cis-trans isomerase"/>
    <property type="match status" value="1"/>
</dbReference>
<feature type="compositionally biased region" description="Basic residues" evidence="6">
    <location>
        <begin position="281"/>
        <end position="290"/>
    </location>
</feature>
<dbReference type="GO" id="GO:0003755">
    <property type="term" value="F:peptidyl-prolyl cis-trans isomerase activity"/>
    <property type="evidence" value="ECO:0007669"/>
    <property type="project" value="UniProtKB-KW"/>
</dbReference>
<evidence type="ECO:0000259" key="7">
    <source>
        <dbReference type="PROSITE" id="PS50059"/>
    </source>
</evidence>
<dbReference type="Gene3D" id="2.60.120.340">
    <property type="entry name" value="Nucleoplasmin core domain"/>
    <property type="match status" value="1"/>
</dbReference>
<dbReference type="SUPFAM" id="SSF54534">
    <property type="entry name" value="FKBP-like"/>
    <property type="match status" value="1"/>
</dbReference>
<dbReference type="InterPro" id="IPR023566">
    <property type="entry name" value="PPIase_Fpr3/Fpr4-like"/>
</dbReference>
<evidence type="ECO:0000256" key="2">
    <source>
        <dbReference type="ARBA" id="ARBA00013194"/>
    </source>
</evidence>
<feature type="compositionally biased region" description="Acidic residues" evidence="6">
    <location>
        <begin position="105"/>
        <end position="139"/>
    </location>
</feature>
<dbReference type="PANTHER" id="PTHR43811:SF19">
    <property type="entry name" value="39 KDA FK506-BINDING NUCLEAR PROTEIN"/>
    <property type="match status" value="1"/>
</dbReference>
<keyword evidence="9" id="KW-1185">Reference proteome</keyword>
<proteinExistence type="predicted"/>
<organism evidence="8 9">
    <name type="scientific">Lupinus luteus</name>
    <name type="common">European yellow lupine</name>
    <dbReference type="NCBI Taxonomy" id="3873"/>
    <lineage>
        <taxon>Eukaryota</taxon>
        <taxon>Viridiplantae</taxon>
        <taxon>Streptophyta</taxon>
        <taxon>Embryophyta</taxon>
        <taxon>Tracheophyta</taxon>
        <taxon>Spermatophyta</taxon>
        <taxon>Magnoliopsida</taxon>
        <taxon>eudicotyledons</taxon>
        <taxon>Gunneridae</taxon>
        <taxon>Pentapetalae</taxon>
        <taxon>rosids</taxon>
        <taxon>fabids</taxon>
        <taxon>Fabales</taxon>
        <taxon>Fabaceae</taxon>
        <taxon>Papilionoideae</taxon>
        <taxon>50 kb inversion clade</taxon>
        <taxon>genistoids sensu lato</taxon>
        <taxon>core genistoids</taxon>
        <taxon>Genisteae</taxon>
        <taxon>Lupinus</taxon>
    </lineage>
</organism>
<comment type="caution">
    <text evidence="8">The sequence shown here is derived from an EMBL/GenBank/DDBJ whole genome shotgun (WGS) entry which is preliminary data.</text>
</comment>
<dbReference type="AlphaFoldDB" id="A0AAV1WZG5"/>
<gene>
    <name evidence="8" type="ORF">LLUT_LOCUS15602</name>
</gene>
<dbReference type="Proteomes" id="UP001497480">
    <property type="component" value="Unassembled WGS sequence"/>
</dbReference>
<dbReference type="InterPro" id="IPR041232">
    <property type="entry name" value="NPL"/>
</dbReference>
<dbReference type="PIRSF" id="PIRSF001473">
    <property type="entry name" value="FK506-bp_FPR3"/>
    <property type="match status" value="1"/>
</dbReference>
<keyword evidence="4 5" id="KW-0413">Isomerase</keyword>
<evidence type="ECO:0000313" key="8">
    <source>
        <dbReference type="EMBL" id="CAL0314542.1"/>
    </source>
</evidence>
<evidence type="ECO:0000256" key="1">
    <source>
        <dbReference type="ARBA" id="ARBA00000971"/>
    </source>
</evidence>
<dbReference type="Gene3D" id="3.10.50.40">
    <property type="match status" value="1"/>
</dbReference>
<feature type="compositionally biased region" description="Basic and acidic residues" evidence="6">
    <location>
        <begin position="267"/>
        <end position="280"/>
    </location>
</feature>
<feature type="compositionally biased region" description="Basic and acidic residues" evidence="6">
    <location>
        <begin position="229"/>
        <end position="259"/>
    </location>
</feature>
<feature type="compositionally biased region" description="Basic residues" evidence="6">
    <location>
        <begin position="352"/>
        <end position="361"/>
    </location>
</feature>
<dbReference type="GO" id="GO:0005634">
    <property type="term" value="C:nucleus"/>
    <property type="evidence" value="ECO:0007669"/>
    <property type="project" value="UniProtKB-ARBA"/>
</dbReference>
<evidence type="ECO:0000256" key="5">
    <source>
        <dbReference type="PROSITE-ProRule" id="PRU00277"/>
    </source>
</evidence>
<protein>
    <recommendedName>
        <fullName evidence="2 5">peptidylprolyl isomerase</fullName>
        <ecNumber evidence="2 5">5.2.1.8</ecNumber>
    </recommendedName>
</protein>
<dbReference type="InterPro" id="IPR046357">
    <property type="entry name" value="PPIase_dom_sf"/>
</dbReference>
<reference evidence="8 9" key="1">
    <citation type="submission" date="2024-03" db="EMBL/GenBank/DDBJ databases">
        <authorList>
            <person name="Martinez-Hernandez J."/>
        </authorList>
    </citation>
    <scope>NUCLEOTIDE SEQUENCE [LARGE SCALE GENOMIC DNA]</scope>
</reference>
<evidence type="ECO:0000313" key="9">
    <source>
        <dbReference type="Proteomes" id="UP001497480"/>
    </source>
</evidence>
<accession>A0AAV1WZG5</accession>
<dbReference type="InterPro" id="IPR001179">
    <property type="entry name" value="PPIase_FKBP_dom"/>
</dbReference>
<comment type="catalytic activity">
    <reaction evidence="1 5">
        <text>[protein]-peptidylproline (omega=180) = [protein]-peptidylproline (omega=0)</text>
        <dbReference type="Rhea" id="RHEA:16237"/>
        <dbReference type="Rhea" id="RHEA-COMP:10747"/>
        <dbReference type="Rhea" id="RHEA-COMP:10748"/>
        <dbReference type="ChEBI" id="CHEBI:83833"/>
        <dbReference type="ChEBI" id="CHEBI:83834"/>
        <dbReference type="EC" id="5.2.1.8"/>
    </reaction>
</comment>
<feature type="region of interest" description="Disordered" evidence="6">
    <location>
        <begin position="158"/>
        <end position="400"/>
    </location>
</feature>
<keyword evidence="3 5" id="KW-0697">Rotamase</keyword>
<evidence type="ECO:0000256" key="3">
    <source>
        <dbReference type="ARBA" id="ARBA00023110"/>
    </source>
</evidence>
<name>A0AAV1WZG5_LUPLU</name>
<dbReference type="Pfam" id="PF17800">
    <property type="entry name" value="NPL"/>
    <property type="match status" value="1"/>
</dbReference>
<dbReference type="EMBL" id="CAXHTB010000010">
    <property type="protein sequence ID" value="CAL0314542.1"/>
    <property type="molecule type" value="Genomic_DNA"/>
</dbReference>
<sequence>MGFWGIEVKPGKPIPYHADNVQGKLHVTQATLGTGSSGEKSILQCSSGHKSAVFLCSLLPNKIESCPLNLEFDDDDLVAFSVIGPRSIHLSGYFVADDGDDLRDDFEYDSFGEDVEGTETEESSEYDSEDGYDFSDGSDADLYRSSSVPNSGVVIEEIVDEDKPDVGDDPSKQSKKKKQAARLKEIDSKSSQLPIVVGNETVPPNLESEHDVEESEDEDGFPISAAQKSKFENPKEDAEMKEGHAPKKTEKANKKEKQVDQSAGTKRKVESADDDVQHQDGKKKKNKKGKLKETGEGGSANVAGNSNEAIATTDENHSEEVKTTPNINNASESKDGQNDGNLSSKELLAEKKNKKKKKKKAKESEGGATANEIVTTVENKDLSTSEKKGKKNTEDVPSQVRSFPNGLVIEELSMGKPDGKRATPGKKVSVKYIGKLKKDGKIFDSNVGRAPFKFRLGVGQVIKGWEVGVNGMRIGDKRRITVPPSMGYGDKRAGTIPPNSWLVFDVELVNVDA</sequence>
<dbReference type="PROSITE" id="PS50059">
    <property type="entry name" value="FKBP_PPIASE"/>
    <property type="match status" value="1"/>
</dbReference>
<dbReference type="PANTHER" id="PTHR43811">
    <property type="entry name" value="FKBP-TYPE PEPTIDYL-PROLYL CIS-TRANS ISOMERASE FKPA"/>
    <property type="match status" value="1"/>
</dbReference>